<dbReference type="InterPro" id="IPR003877">
    <property type="entry name" value="SPRY_dom"/>
</dbReference>
<dbReference type="InterPro" id="IPR043136">
    <property type="entry name" value="B30.2/SPRY_sf"/>
</dbReference>
<dbReference type="InterPro" id="IPR013320">
    <property type="entry name" value="ConA-like_dom_sf"/>
</dbReference>
<dbReference type="OrthoDB" id="6359816at2759"/>
<dbReference type="EMBL" id="CAJVPV010011627">
    <property type="protein sequence ID" value="CAG8662831.1"/>
    <property type="molecule type" value="Genomic_DNA"/>
</dbReference>
<dbReference type="InterPro" id="IPR001870">
    <property type="entry name" value="B30.2/SPRY"/>
</dbReference>
<organism evidence="2 3">
    <name type="scientific">Acaulospora morrowiae</name>
    <dbReference type="NCBI Taxonomy" id="94023"/>
    <lineage>
        <taxon>Eukaryota</taxon>
        <taxon>Fungi</taxon>
        <taxon>Fungi incertae sedis</taxon>
        <taxon>Mucoromycota</taxon>
        <taxon>Glomeromycotina</taxon>
        <taxon>Glomeromycetes</taxon>
        <taxon>Diversisporales</taxon>
        <taxon>Acaulosporaceae</taxon>
        <taxon>Acaulospora</taxon>
    </lineage>
</organism>
<evidence type="ECO:0000313" key="3">
    <source>
        <dbReference type="Proteomes" id="UP000789342"/>
    </source>
</evidence>
<gene>
    <name evidence="2" type="ORF">AMORRO_LOCUS10480</name>
</gene>
<accession>A0A9N9H7K7</accession>
<dbReference type="PROSITE" id="PS50188">
    <property type="entry name" value="B302_SPRY"/>
    <property type="match status" value="1"/>
</dbReference>
<dbReference type="CDD" id="cd11709">
    <property type="entry name" value="SPRY"/>
    <property type="match status" value="1"/>
</dbReference>
<proteinExistence type="predicted"/>
<comment type="caution">
    <text evidence="2">The sequence shown here is derived from an EMBL/GenBank/DDBJ whole genome shotgun (WGS) entry which is preliminary data.</text>
</comment>
<name>A0A9N9H7K7_9GLOM</name>
<feature type="domain" description="B30.2/SPRY" evidence="1">
    <location>
        <begin position="119"/>
        <end position="296"/>
    </location>
</feature>
<reference evidence="2" key="1">
    <citation type="submission" date="2021-06" db="EMBL/GenBank/DDBJ databases">
        <authorList>
            <person name="Kallberg Y."/>
            <person name="Tangrot J."/>
            <person name="Rosling A."/>
        </authorList>
    </citation>
    <scope>NUCLEOTIDE SEQUENCE</scope>
    <source>
        <strain evidence="2">CL551</strain>
    </source>
</reference>
<feature type="non-terminal residue" evidence="2">
    <location>
        <position position="1"/>
    </location>
</feature>
<protein>
    <submittedName>
        <fullName evidence="2">1919_t:CDS:1</fullName>
    </submittedName>
</protein>
<sequence length="296" mass="33251">LSLQGLQCLLSKRNETRTFTSSEYSVLRFAILSAAKKVSEEAFSILDKRLPPREKVKKSSLQDIENNNLTEREISTSIADAVNPVIEHIDLRRIDGMILAKAIEPLNIIPSNKIMDSYRFQACEKSPLSEYYSIPIYNIKWDINGHGPNINISEDGQTISTTENIAVHQSVRTNCLMSNGTYEFHVLFEKVCLNSWVGVCSEGLDFSYFAGDQQNGWVLGTSGNYHHNRTSTRGMSEFGQDNAKIIVHLNMDEKTVAFSVNGTRYPPVASWTNLPSKLYFVASIVTPGEFRILQSD</sequence>
<evidence type="ECO:0000313" key="2">
    <source>
        <dbReference type="EMBL" id="CAG8662831.1"/>
    </source>
</evidence>
<keyword evidence="3" id="KW-1185">Reference proteome</keyword>
<dbReference type="Proteomes" id="UP000789342">
    <property type="component" value="Unassembled WGS sequence"/>
</dbReference>
<dbReference type="Pfam" id="PF00622">
    <property type="entry name" value="SPRY"/>
    <property type="match status" value="1"/>
</dbReference>
<evidence type="ECO:0000259" key="1">
    <source>
        <dbReference type="PROSITE" id="PS50188"/>
    </source>
</evidence>
<dbReference type="AlphaFoldDB" id="A0A9N9H7K7"/>
<dbReference type="Gene3D" id="2.60.120.920">
    <property type="match status" value="1"/>
</dbReference>
<dbReference type="SUPFAM" id="SSF49899">
    <property type="entry name" value="Concanavalin A-like lectins/glucanases"/>
    <property type="match status" value="1"/>
</dbReference>